<organism evidence="2 3">
    <name type="scientific">Plenodomus tracheiphilus IPT5</name>
    <dbReference type="NCBI Taxonomy" id="1408161"/>
    <lineage>
        <taxon>Eukaryota</taxon>
        <taxon>Fungi</taxon>
        <taxon>Dikarya</taxon>
        <taxon>Ascomycota</taxon>
        <taxon>Pezizomycotina</taxon>
        <taxon>Dothideomycetes</taxon>
        <taxon>Pleosporomycetidae</taxon>
        <taxon>Pleosporales</taxon>
        <taxon>Pleosporineae</taxon>
        <taxon>Leptosphaeriaceae</taxon>
        <taxon>Plenodomus</taxon>
    </lineage>
</organism>
<feature type="region of interest" description="Disordered" evidence="1">
    <location>
        <begin position="1"/>
        <end position="45"/>
    </location>
</feature>
<evidence type="ECO:0000313" key="2">
    <source>
        <dbReference type="EMBL" id="KAF2847709.1"/>
    </source>
</evidence>
<reference evidence="2" key="1">
    <citation type="submission" date="2020-01" db="EMBL/GenBank/DDBJ databases">
        <authorList>
            <consortium name="DOE Joint Genome Institute"/>
            <person name="Haridas S."/>
            <person name="Albert R."/>
            <person name="Binder M."/>
            <person name="Bloem J."/>
            <person name="Labutti K."/>
            <person name="Salamov A."/>
            <person name="Andreopoulos B."/>
            <person name="Baker S.E."/>
            <person name="Barry K."/>
            <person name="Bills G."/>
            <person name="Bluhm B.H."/>
            <person name="Cannon C."/>
            <person name="Castanera R."/>
            <person name="Culley D.E."/>
            <person name="Daum C."/>
            <person name="Ezra D."/>
            <person name="Gonzalez J.B."/>
            <person name="Henrissat B."/>
            <person name="Kuo A."/>
            <person name="Liang C."/>
            <person name="Lipzen A."/>
            <person name="Lutzoni F."/>
            <person name="Magnuson J."/>
            <person name="Mondo S."/>
            <person name="Nolan M."/>
            <person name="Ohm R."/>
            <person name="Pangilinan J."/>
            <person name="Park H.-J."/>
            <person name="Ramirez L."/>
            <person name="Alfaro M."/>
            <person name="Sun H."/>
            <person name="Tritt A."/>
            <person name="Yoshinaga Y."/>
            <person name="Zwiers L.-H."/>
            <person name="Turgeon B.G."/>
            <person name="Goodwin S.B."/>
            <person name="Spatafora J.W."/>
            <person name="Crous P.W."/>
            <person name="Grigoriev I.V."/>
        </authorList>
    </citation>
    <scope>NUCLEOTIDE SEQUENCE</scope>
    <source>
        <strain evidence="2">IPT5</strain>
    </source>
</reference>
<evidence type="ECO:0000256" key="1">
    <source>
        <dbReference type="SAM" id="MobiDB-lite"/>
    </source>
</evidence>
<dbReference type="OrthoDB" id="10037289at2759"/>
<dbReference type="AlphaFoldDB" id="A0A6A7B036"/>
<keyword evidence="3" id="KW-1185">Reference proteome</keyword>
<accession>A0A6A7B036</accession>
<gene>
    <name evidence="2" type="ORF">T440DRAFT_500905</name>
</gene>
<dbReference type="EMBL" id="MU006323">
    <property type="protein sequence ID" value="KAF2847709.1"/>
    <property type="molecule type" value="Genomic_DNA"/>
</dbReference>
<protein>
    <submittedName>
        <fullName evidence="2">Uncharacterized protein</fullName>
    </submittedName>
</protein>
<feature type="region of interest" description="Disordered" evidence="1">
    <location>
        <begin position="284"/>
        <end position="344"/>
    </location>
</feature>
<evidence type="ECO:0000313" key="3">
    <source>
        <dbReference type="Proteomes" id="UP000799423"/>
    </source>
</evidence>
<sequence length="409" mass="45999">MPQAKRQKPNEGSGPVTETSGNAQSAPAKPTASQKGSDGKTVKGPDPTPYEYICMNRPFFDVDGENWRHWEDGKAERLEREEIVEKLSKTIFQKEEEAGIWRAPAAQHPGHKWIIMWSAYLKYDLLCRKAKYCDPDNFNMYLCNDWHGWGLQEIIENQLLDFDKAFREPGEKRLYEMWAVISAMGLWFNTAHGIAALYMNEDSETTRDLIGLVGRALITALDVVENEGELKSDSKLLDLSLVIGEYLEFAYKFPAMGIEGECMGKLDAKKGVFATDLRIRQLEKGDDDAEEVTDTDIAPEGHEALPITVTEDGGNKKENTSPSKAKPVSPPPSARKRKLDETKSAAKDKWQWDVKFKAYKKKRYPNVGGQHYDITKMSKKARAEAAFDGKDPLAGVSAKDLKNNLVDMV</sequence>
<feature type="compositionally biased region" description="Acidic residues" evidence="1">
    <location>
        <begin position="285"/>
        <end position="294"/>
    </location>
</feature>
<feature type="compositionally biased region" description="Polar residues" evidence="1">
    <location>
        <begin position="16"/>
        <end position="36"/>
    </location>
</feature>
<proteinExistence type="predicted"/>
<name>A0A6A7B036_9PLEO</name>
<dbReference type="Proteomes" id="UP000799423">
    <property type="component" value="Unassembled WGS sequence"/>
</dbReference>